<gene>
    <name evidence="1" type="ORF">BN437_3005</name>
</gene>
<sequence length="38" mass="4460">MLALVYILPARLLTRRENIKNLLKMLSCPQSVQLIFCR</sequence>
<dbReference type="Proteomes" id="UP000013111">
    <property type="component" value="Unassembled WGS sequence"/>
</dbReference>
<evidence type="ECO:0000313" key="1">
    <source>
        <dbReference type="EMBL" id="CCO94915.1"/>
    </source>
</evidence>
<dbReference type="EMBL" id="CAPB01000035">
    <property type="protein sequence ID" value="CCO94915.1"/>
    <property type="molecule type" value="Genomic_DNA"/>
</dbReference>
<name>A0A831ERY2_ERWAM</name>
<comment type="caution">
    <text evidence="1">The sequence shown here is derived from an EMBL/GenBank/DDBJ whole genome shotgun (WGS) entry which is preliminary data.</text>
</comment>
<reference evidence="1 2" key="2">
    <citation type="submission" date="2013-04" db="EMBL/GenBank/DDBJ databases">
        <title>Comparative genomics of 12 strains of Erwinia amylovora identifies a pan-genome with a large conserved core and provides insights into host specificity.</title>
        <authorList>
            <person name="Mann R.A."/>
            <person name="Smits T.H.M."/>
            <person name="Buehlmann A."/>
            <person name="Blom J."/>
            <person name="Goesmann A."/>
            <person name="Frey J.E."/>
            <person name="Plummer K.M."/>
            <person name="Beer S.V."/>
            <person name="Luck J."/>
            <person name="Duffy B."/>
            <person name="Rodoni B."/>
        </authorList>
    </citation>
    <scope>NUCLEOTIDE SEQUENCE [LARGE SCALE GENOMIC DNA]</scope>
    <source>
        <strain evidence="2">CFBP 1232</strain>
    </source>
</reference>
<dbReference type="AlphaFoldDB" id="A0A831ERY2"/>
<evidence type="ECO:0000313" key="2">
    <source>
        <dbReference type="Proteomes" id="UP000013111"/>
    </source>
</evidence>
<organism evidence="1 2">
    <name type="scientific">Erwinia amylovora NBRC 12687 = CFBP 1232</name>
    <dbReference type="NCBI Taxonomy" id="1219359"/>
    <lineage>
        <taxon>Bacteria</taxon>
        <taxon>Pseudomonadati</taxon>
        <taxon>Pseudomonadota</taxon>
        <taxon>Gammaproteobacteria</taxon>
        <taxon>Enterobacterales</taxon>
        <taxon>Erwiniaceae</taxon>
        <taxon>Erwinia</taxon>
    </lineage>
</organism>
<reference evidence="1 2" key="1">
    <citation type="submission" date="2012-11" db="EMBL/GenBank/DDBJ databases">
        <authorList>
            <person name="Linke B."/>
        </authorList>
    </citation>
    <scope>NUCLEOTIDE SEQUENCE [LARGE SCALE GENOMIC DNA]</scope>
    <source>
        <strain evidence="2">CFBP 1232</strain>
    </source>
</reference>
<protein>
    <submittedName>
        <fullName evidence="1">Uncharacterized protein</fullName>
    </submittedName>
</protein>
<proteinExistence type="predicted"/>
<accession>A0A831ERY2</accession>